<feature type="compositionally biased region" description="Basic and acidic residues" evidence="7">
    <location>
        <begin position="808"/>
        <end position="820"/>
    </location>
</feature>
<organism evidence="9 10">
    <name type="scientific">Mya arenaria</name>
    <name type="common">Soft-shell clam</name>
    <dbReference type="NCBI Taxonomy" id="6604"/>
    <lineage>
        <taxon>Eukaryota</taxon>
        <taxon>Metazoa</taxon>
        <taxon>Spiralia</taxon>
        <taxon>Lophotrochozoa</taxon>
        <taxon>Mollusca</taxon>
        <taxon>Bivalvia</taxon>
        <taxon>Autobranchia</taxon>
        <taxon>Heteroconchia</taxon>
        <taxon>Euheterodonta</taxon>
        <taxon>Imparidentia</taxon>
        <taxon>Neoheterodontei</taxon>
        <taxon>Myida</taxon>
        <taxon>Myoidea</taxon>
        <taxon>Myidae</taxon>
        <taxon>Mya</taxon>
    </lineage>
</organism>
<dbReference type="InterPro" id="IPR013098">
    <property type="entry name" value="Ig_I-set"/>
</dbReference>
<feature type="domain" description="Ig-like" evidence="8">
    <location>
        <begin position="285"/>
        <end position="368"/>
    </location>
</feature>
<protein>
    <submittedName>
        <fullName evidence="9">NPHN-like protein</fullName>
    </submittedName>
</protein>
<dbReference type="InterPro" id="IPR003961">
    <property type="entry name" value="FN3_dom"/>
</dbReference>
<dbReference type="PANTHER" id="PTHR11640:SF31">
    <property type="entry name" value="IRREGULAR CHIASM C-ROUGHEST PROTEIN-RELATED"/>
    <property type="match status" value="1"/>
</dbReference>
<feature type="domain" description="Ig-like" evidence="8">
    <location>
        <begin position="188"/>
        <end position="281"/>
    </location>
</feature>
<evidence type="ECO:0000256" key="7">
    <source>
        <dbReference type="SAM" id="MobiDB-lite"/>
    </source>
</evidence>
<sequence>MISGFERNIPGFDGRYSVIGDDRTEYNLQITNTELRDDDDFECQVQPAENNPPLKAKAHLTILAMGRPAANIKWFRNDEEITENVVYSVTPVDNDKRENAQSILTITPKYPDDNNVRFTFPPGEPVITGYQMDEAVAVNDTVAMTYKSGVDYAYNELIIVAQKSDNDAEYRCEAWNIVNAQTPFTIPPTKATITGTREAKAGEMLTLTCTTSNSNPAAVVTWIPQGVGGSDIRSRTEPSPDGGYVTISEIDITLSSTQTNAIYTCSATNNQIDPPSPPQITGYTEGEAIKAGEVLKMRCTALRGNPPATLQWKKGNDTLTDVTDLTAGNIPSLELAVLVKPDDNHAIYRCLASNRATETPLEALKQITVHFPPKFVNITSQPAEARSGHQLELTCVSGSSNPPAVITWIHNNQQLQGTSLGHTDAQYWGKASKNVLDFIPTSADHDTPYGCRATNLAIQESVHDAVTLNNASVVIIAGESRVINFTAIANPSHCTYQLKREGVIINAGDIESLTLDEGVLTISAIAKEDKGQFAIVAMNTEGMAAFDFSIDVQCAAVEGAAGDAATLRCVVSGHPMVLGMVTWKRDDFDMTRVLPSYENGVGLLVIETLEKTDSGAFTCIADNGVGTPAEQEIELTVKFTPEIDKSPEFHKAANNIHYENILLVKDVQKADYGMYGCIVTNERGDDRLSIFFENTTKPDAPYDLEFVNATHNSVTLRWKLAFKRGSPGGVQGALQGLSLGTEYELNVMAHNQLGNSDYAATPVIAKTSNGSDTTSHSNTIELYGPTKETHLYPATASDEARSYGTNDRYNEDDYSDDYKSYESVTELSERSSRPSSRGTGHKTPPPPPVRSSSKGAVENSVPPLPARNYDATDAMPRYVPPPGSSYNNVNVIQNPSYDGPSARTPTPQNQPTDPTDDMRGYLV</sequence>
<dbReference type="Proteomes" id="UP001164746">
    <property type="component" value="Chromosome 5"/>
</dbReference>
<dbReference type="SUPFAM" id="SSF49265">
    <property type="entry name" value="Fibronectin type III"/>
    <property type="match status" value="1"/>
</dbReference>
<dbReference type="Pfam" id="PF07679">
    <property type="entry name" value="I-set"/>
    <property type="match status" value="1"/>
</dbReference>
<evidence type="ECO:0000313" key="10">
    <source>
        <dbReference type="Proteomes" id="UP001164746"/>
    </source>
</evidence>
<dbReference type="InterPro" id="IPR036116">
    <property type="entry name" value="FN3_sf"/>
</dbReference>
<evidence type="ECO:0000256" key="4">
    <source>
        <dbReference type="ARBA" id="ARBA00023157"/>
    </source>
</evidence>
<dbReference type="PROSITE" id="PS50835">
    <property type="entry name" value="IG_LIKE"/>
    <property type="match status" value="4"/>
</dbReference>
<dbReference type="InterPro" id="IPR003599">
    <property type="entry name" value="Ig_sub"/>
</dbReference>
<keyword evidence="3" id="KW-0472">Membrane</keyword>
<reference evidence="9" key="1">
    <citation type="submission" date="2022-11" db="EMBL/GenBank/DDBJ databases">
        <title>Centuries of genome instability and evolution in soft-shell clam transmissible cancer (bioRxiv).</title>
        <authorList>
            <person name="Hart S.F.M."/>
            <person name="Yonemitsu M.A."/>
            <person name="Giersch R.M."/>
            <person name="Beal B.F."/>
            <person name="Arriagada G."/>
            <person name="Davis B.W."/>
            <person name="Ostrander E.A."/>
            <person name="Goff S.P."/>
            <person name="Metzger M.J."/>
        </authorList>
    </citation>
    <scope>NUCLEOTIDE SEQUENCE</scope>
    <source>
        <strain evidence="9">MELC-2E11</strain>
        <tissue evidence="9">Siphon/mantle</tissue>
    </source>
</reference>
<keyword evidence="5" id="KW-0325">Glycoprotein</keyword>
<evidence type="ECO:0000256" key="1">
    <source>
        <dbReference type="ARBA" id="ARBA00004479"/>
    </source>
</evidence>
<keyword evidence="4" id="KW-1015">Disulfide bond</keyword>
<evidence type="ECO:0000259" key="8">
    <source>
        <dbReference type="PROSITE" id="PS50835"/>
    </source>
</evidence>
<feature type="compositionally biased region" description="Low complexity" evidence="7">
    <location>
        <begin position="904"/>
        <end position="913"/>
    </location>
</feature>
<comment type="subcellular location">
    <subcellularLocation>
        <location evidence="1">Membrane</location>
        <topology evidence="1">Single-pass type I membrane protein</topology>
    </subcellularLocation>
</comment>
<dbReference type="InterPro" id="IPR007110">
    <property type="entry name" value="Ig-like_dom"/>
</dbReference>
<keyword evidence="6" id="KW-0393">Immunoglobulin domain</keyword>
<feature type="region of interest" description="Disordered" evidence="7">
    <location>
        <begin position="767"/>
        <end position="923"/>
    </location>
</feature>
<evidence type="ECO:0000256" key="6">
    <source>
        <dbReference type="ARBA" id="ARBA00023319"/>
    </source>
</evidence>
<dbReference type="EMBL" id="CP111016">
    <property type="protein sequence ID" value="WAR05395.1"/>
    <property type="molecule type" value="Genomic_DNA"/>
</dbReference>
<evidence type="ECO:0000313" key="9">
    <source>
        <dbReference type="EMBL" id="WAR05395.1"/>
    </source>
</evidence>
<proteinExistence type="predicted"/>
<dbReference type="PANTHER" id="PTHR11640">
    <property type="entry name" value="NEPHRIN"/>
    <property type="match status" value="1"/>
</dbReference>
<dbReference type="SUPFAM" id="SSF48726">
    <property type="entry name" value="Immunoglobulin"/>
    <property type="match status" value="6"/>
</dbReference>
<dbReference type="SMART" id="SM00409">
    <property type="entry name" value="IG"/>
    <property type="match status" value="5"/>
</dbReference>
<feature type="domain" description="Ig-like" evidence="8">
    <location>
        <begin position="562"/>
        <end position="636"/>
    </location>
</feature>
<dbReference type="Pfam" id="PF08205">
    <property type="entry name" value="C2-set_2"/>
    <property type="match status" value="1"/>
</dbReference>
<dbReference type="InterPro" id="IPR013783">
    <property type="entry name" value="Ig-like_fold"/>
</dbReference>
<dbReference type="InterPro" id="IPR051275">
    <property type="entry name" value="Cell_adhesion_signaling"/>
</dbReference>
<dbReference type="InterPro" id="IPR013162">
    <property type="entry name" value="CD80_C2-set"/>
</dbReference>
<dbReference type="Pfam" id="PF13927">
    <property type="entry name" value="Ig_3"/>
    <property type="match status" value="2"/>
</dbReference>
<dbReference type="InterPro" id="IPR036179">
    <property type="entry name" value="Ig-like_dom_sf"/>
</dbReference>
<name>A0ABY7E8T5_MYAAR</name>
<gene>
    <name evidence="9" type="ORF">MAR_020764</name>
</gene>
<accession>A0ABY7E8T5</accession>
<feature type="compositionally biased region" description="Polar residues" evidence="7">
    <location>
        <begin position="767"/>
        <end position="780"/>
    </location>
</feature>
<dbReference type="InterPro" id="IPR003598">
    <property type="entry name" value="Ig_sub2"/>
</dbReference>
<feature type="compositionally biased region" description="Polar residues" evidence="7">
    <location>
        <begin position="884"/>
        <end position="896"/>
    </location>
</feature>
<feature type="domain" description="Ig-like" evidence="8">
    <location>
        <begin position="373"/>
        <end position="469"/>
    </location>
</feature>
<keyword evidence="2" id="KW-0677">Repeat</keyword>
<dbReference type="SMART" id="SM00060">
    <property type="entry name" value="FN3"/>
    <property type="match status" value="1"/>
</dbReference>
<evidence type="ECO:0000256" key="3">
    <source>
        <dbReference type="ARBA" id="ARBA00023136"/>
    </source>
</evidence>
<evidence type="ECO:0000256" key="5">
    <source>
        <dbReference type="ARBA" id="ARBA00023180"/>
    </source>
</evidence>
<keyword evidence="10" id="KW-1185">Reference proteome</keyword>
<evidence type="ECO:0000256" key="2">
    <source>
        <dbReference type="ARBA" id="ARBA00022737"/>
    </source>
</evidence>
<dbReference type="SMART" id="SM00408">
    <property type="entry name" value="IGc2"/>
    <property type="match status" value="5"/>
</dbReference>
<dbReference type="Gene3D" id="2.60.40.10">
    <property type="entry name" value="Immunoglobulins"/>
    <property type="match status" value="6"/>
</dbReference>